<proteinExistence type="predicted"/>
<reference evidence="2" key="1">
    <citation type="submission" date="2022-11" db="UniProtKB">
        <authorList>
            <consortium name="WormBaseParasite"/>
        </authorList>
    </citation>
    <scope>IDENTIFICATION</scope>
</reference>
<keyword evidence="1" id="KW-1185">Reference proteome</keyword>
<dbReference type="Proteomes" id="UP000887565">
    <property type="component" value="Unplaced"/>
</dbReference>
<evidence type="ECO:0000313" key="2">
    <source>
        <dbReference type="WBParaSite" id="nRc.2.0.1.t47355-RA"/>
    </source>
</evidence>
<dbReference type="WBParaSite" id="nRc.2.0.1.t47355-RA">
    <property type="protein sequence ID" value="nRc.2.0.1.t47355-RA"/>
    <property type="gene ID" value="nRc.2.0.1.g47355"/>
</dbReference>
<sequence length="100" mass="11022">MLERFISTVLEYQNLKSFPAHRLKQIQKIEAQVLNIQSKTKASTNGTENGNGTTKSDIAFGALGSFDRDIYGGQSVRGYDTSIAANDADFEKQKAYGREA</sequence>
<organism evidence="1 2">
    <name type="scientific">Romanomermis culicivorax</name>
    <name type="common">Nematode worm</name>
    <dbReference type="NCBI Taxonomy" id="13658"/>
    <lineage>
        <taxon>Eukaryota</taxon>
        <taxon>Metazoa</taxon>
        <taxon>Ecdysozoa</taxon>
        <taxon>Nematoda</taxon>
        <taxon>Enoplea</taxon>
        <taxon>Dorylaimia</taxon>
        <taxon>Mermithida</taxon>
        <taxon>Mermithoidea</taxon>
        <taxon>Mermithidae</taxon>
        <taxon>Romanomermis</taxon>
    </lineage>
</organism>
<accession>A0A915L8B1</accession>
<evidence type="ECO:0000313" key="1">
    <source>
        <dbReference type="Proteomes" id="UP000887565"/>
    </source>
</evidence>
<dbReference type="AlphaFoldDB" id="A0A915L8B1"/>
<protein>
    <submittedName>
        <fullName evidence="2">Uncharacterized protein</fullName>
    </submittedName>
</protein>
<name>A0A915L8B1_ROMCU</name>